<sequence>MRAYISKVKEICDALASVGKPMSTTEHITLILNRLPPEYRPFVAVITASRERFTLDVVTGTLIDAEA</sequence>
<dbReference type="PANTHER" id="PTHR47481:SF30">
    <property type="entry name" value="CCHC-TYPE DOMAIN-CONTAINING PROTEIN"/>
    <property type="match status" value="1"/>
</dbReference>
<keyword evidence="2" id="KW-1185">Reference proteome</keyword>
<dbReference type="EMBL" id="BSYR01000056">
    <property type="protein sequence ID" value="GMJ10563.1"/>
    <property type="molecule type" value="Genomic_DNA"/>
</dbReference>
<name>A0A9W7J9H3_HIBTR</name>
<dbReference type="AlphaFoldDB" id="A0A9W7J9H3"/>
<dbReference type="Pfam" id="PF14223">
    <property type="entry name" value="Retrotran_gag_2"/>
    <property type="match status" value="1"/>
</dbReference>
<comment type="caution">
    <text evidence="1">The sequence shown here is derived from an EMBL/GenBank/DDBJ whole genome shotgun (WGS) entry which is preliminary data.</text>
</comment>
<proteinExistence type="predicted"/>
<gene>
    <name evidence="1" type="ORF">HRI_004725500</name>
</gene>
<accession>A0A9W7J9H3</accession>
<dbReference type="OrthoDB" id="1002496at2759"/>
<dbReference type="PANTHER" id="PTHR47481">
    <property type="match status" value="1"/>
</dbReference>
<dbReference type="Proteomes" id="UP001165190">
    <property type="component" value="Unassembled WGS sequence"/>
</dbReference>
<reference evidence="1" key="1">
    <citation type="submission" date="2023-05" db="EMBL/GenBank/DDBJ databases">
        <title>Genome and transcriptome analyses reveal genes involved in the formation of fine ridges on petal epidermal cells in Hibiscus trionum.</title>
        <authorList>
            <person name="Koshimizu S."/>
            <person name="Masuda S."/>
            <person name="Ishii T."/>
            <person name="Shirasu K."/>
            <person name="Hoshino A."/>
            <person name="Arita M."/>
        </authorList>
    </citation>
    <scope>NUCLEOTIDE SEQUENCE</scope>
    <source>
        <strain evidence="1">Hamamatsu line</strain>
    </source>
</reference>
<organism evidence="1 2">
    <name type="scientific">Hibiscus trionum</name>
    <name type="common">Flower of an hour</name>
    <dbReference type="NCBI Taxonomy" id="183268"/>
    <lineage>
        <taxon>Eukaryota</taxon>
        <taxon>Viridiplantae</taxon>
        <taxon>Streptophyta</taxon>
        <taxon>Embryophyta</taxon>
        <taxon>Tracheophyta</taxon>
        <taxon>Spermatophyta</taxon>
        <taxon>Magnoliopsida</taxon>
        <taxon>eudicotyledons</taxon>
        <taxon>Gunneridae</taxon>
        <taxon>Pentapetalae</taxon>
        <taxon>rosids</taxon>
        <taxon>malvids</taxon>
        <taxon>Malvales</taxon>
        <taxon>Malvaceae</taxon>
        <taxon>Malvoideae</taxon>
        <taxon>Hibiscus</taxon>
    </lineage>
</organism>
<evidence type="ECO:0000313" key="2">
    <source>
        <dbReference type="Proteomes" id="UP001165190"/>
    </source>
</evidence>
<evidence type="ECO:0000313" key="1">
    <source>
        <dbReference type="EMBL" id="GMJ10563.1"/>
    </source>
</evidence>
<protein>
    <submittedName>
        <fullName evidence="1">Uncharacterized protein</fullName>
    </submittedName>
</protein>